<protein>
    <submittedName>
        <fullName evidence="2">Uncharacterized protein</fullName>
    </submittedName>
</protein>
<dbReference type="Proteomes" id="UP001190700">
    <property type="component" value="Unassembled WGS sequence"/>
</dbReference>
<accession>A0AAE0KYW5</accession>
<name>A0AAE0KYW5_9CHLO</name>
<feature type="region of interest" description="Disordered" evidence="1">
    <location>
        <begin position="117"/>
        <end position="165"/>
    </location>
</feature>
<feature type="compositionally biased region" description="Basic and acidic residues" evidence="1">
    <location>
        <begin position="1"/>
        <end position="15"/>
    </location>
</feature>
<feature type="region of interest" description="Disordered" evidence="1">
    <location>
        <begin position="1"/>
        <end position="70"/>
    </location>
</feature>
<sequence length="415" mass="45029">MEWRASPRANEEPRPVHCTPSEGPRPVHEWRDTKPRSLHEQGLAPCTEWRASPRASSGGLARAERRASPVRAEGLPVHEWRSLAPCVERRSLGRARAKGLAPCTEVEGLAPCTERRRPRHVHRTGPPVHRTEASRPCTNEGPAPPCTGNGGACARASGGPRPVHRTGFAHVHEWRSLTPCTETEASPRAPDGGACPVHRAGRGLARAGGGGPRPVHPDGPAPRAPSEAPPVHERRASPHTDRLGFGSSTSRTSAWLGKEVLVQSNSADGWGNSKEVGVVGARAPYFKRATEGLPPGLVCTTHWRQTKTPSLSDAQVERRRYARSARREKYLPKAAEYQEPWGLDVHEDPSNLNLMAFMETGRYLRADLDECTGDARPDRGQKVSRAGGTSVLAVTMSHSIPSRAKPRANEMPTGK</sequence>
<comment type="caution">
    <text evidence="2">The sequence shown here is derived from an EMBL/GenBank/DDBJ whole genome shotgun (WGS) entry which is preliminary data.</text>
</comment>
<gene>
    <name evidence="2" type="ORF">CYMTET_25773</name>
</gene>
<reference evidence="2 3" key="1">
    <citation type="journal article" date="2015" name="Genome Biol. Evol.">
        <title>Comparative Genomics of a Bacterivorous Green Alga Reveals Evolutionary Causalities and Consequences of Phago-Mixotrophic Mode of Nutrition.</title>
        <authorList>
            <person name="Burns J.A."/>
            <person name="Paasch A."/>
            <person name="Narechania A."/>
            <person name="Kim E."/>
        </authorList>
    </citation>
    <scope>NUCLEOTIDE SEQUENCE [LARGE SCALE GENOMIC DNA]</scope>
    <source>
        <strain evidence="2 3">PLY_AMNH</strain>
    </source>
</reference>
<proteinExistence type="predicted"/>
<organism evidence="2 3">
    <name type="scientific">Cymbomonas tetramitiformis</name>
    <dbReference type="NCBI Taxonomy" id="36881"/>
    <lineage>
        <taxon>Eukaryota</taxon>
        <taxon>Viridiplantae</taxon>
        <taxon>Chlorophyta</taxon>
        <taxon>Pyramimonadophyceae</taxon>
        <taxon>Pyramimonadales</taxon>
        <taxon>Pyramimonadaceae</taxon>
        <taxon>Cymbomonas</taxon>
    </lineage>
</organism>
<feature type="compositionally biased region" description="Basic and acidic residues" evidence="1">
    <location>
        <begin position="25"/>
        <end position="39"/>
    </location>
</feature>
<feature type="region of interest" description="Disordered" evidence="1">
    <location>
        <begin position="179"/>
        <end position="250"/>
    </location>
</feature>
<evidence type="ECO:0000256" key="1">
    <source>
        <dbReference type="SAM" id="MobiDB-lite"/>
    </source>
</evidence>
<evidence type="ECO:0000313" key="2">
    <source>
        <dbReference type="EMBL" id="KAK3265550.1"/>
    </source>
</evidence>
<evidence type="ECO:0000313" key="3">
    <source>
        <dbReference type="Proteomes" id="UP001190700"/>
    </source>
</evidence>
<feature type="compositionally biased region" description="Basic and acidic residues" evidence="1">
    <location>
        <begin position="230"/>
        <end position="242"/>
    </location>
</feature>
<dbReference type="AlphaFoldDB" id="A0AAE0KYW5"/>
<keyword evidence="3" id="KW-1185">Reference proteome</keyword>
<dbReference type="EMBL" id="LGRX02013844">
    <property type="protein sequence ID" value="KAK3265550.1"/>
    <property type="molecule type" value="Genomic_DNA"/>
</dbReference>